<evidence type="ECO:0000313" key="5">
    <source>
        <dbReference type="Proteomes" id="UP000382040"/>
    </source>
</evidence>
<dbReference type="InterPro" id="IPR029055">
    <property type="entry name" value="Ntn_hydrolases_N"/>
</dbReference>
<proteinExistence type="inferred from homology"/>
<gene>
    <name evidence="4" type="ORF">PBR20603_04492</name>
</gene>
<dbReference type="SUPFAM" id="SSF56235">
    <property type="entry name" value="N-terminal nucleophile aminohydrolases (Ntn hydrolases)"/>
    <property type="match status" value="1"/>
</dbReference>
<comment type="similarity">
    <text evidence="1">Belongs to the peptidase C59 family.</text>
</comment>
<dbReference type="EMBL" id="CABPST010000016">
    <property type="protein sequence ID" value="VVE90507.1"/>
    <property type="molecule type" value="Genomic_DNA"/>
</dbReference>
<evidence type="ECO:0000313" key="4">
    <source>
        <dbReference type="EMBL" id="VVE90507.1"/>
    </source>
</evidence>
<dbReference type="PANTHER" id="PTHR35527">
    <property type="entry name" value="CHOLOYLGLYCINE HYDROLASE"/>
    <property type="match status" value="1"/>
</dbReference>
<evidence type="ECO:0000259" key="3">
    <source>
        <dbReference type="Pfam" id="PF02275"/>
    </source>
</evidence>
<dbReference type="InterPro" id="IPR029132">
    <property type="entry name" value="CBAH/NAAA_C"/>
</dbReference>
<dbReference type="Proteomes" id="UP000382040">
    <property type="component" value="Unassembled WGS sequence"/>
</dbReference>
<dbReference type="AlphaFoldDB" id="A0A5E5BYL4"/>
<reference evidence="4 5" key="1">
    <citation type="submission" date="2019-08" db="EMBL/GenBank/DDBJ databases">
        <authorList>
            <person name="Peeters C."/>
        </authorList>
    </citation>
    <scope>NUCLEOTIDE SEQUENCE [LARGE SCALE GENOMIC DNA]</scope>
    <source>
        <strain evidence="4 5">LMG 20603</strain>
    </source>
</reference>
<dbReference type="CDD" id="cd00542">
    <property type="entry name" value="Ntn_PVA"/>
    <property type="match status" value="1"/>
</dbReference>
<protein>
    <submittedName>
        <fullName evidence="4">Choloylglycine hydrolase</fullName>
    </submittedName>
</protein>
<dbReference type="PANTHER" id="PTHR35527:SF2">
    <property type="entry name" value="HYDROLASE"/>
    <property type="match status" value="1"/>
</dbReference>
<keyword evidence="2 4" id="KW-0378">Hydrolase</keyword>
<organism evidence="4 5">
    <name type="scientific">Pandoraea bronchicola</name>
    <dbReference type="NCBI Taxonomy" id="2508287"/>
    <lineage>
        <taxon>Bacteria</taxon>
        <taxon>Pseudomonadati</taxon>
        <taxon>Pseudomonadota</taxon>
        <taxon>Betaproteobacteria</taxon>
        <taxon>Burkholderiales</taxon>
        <taxon>Burkholderiaceae</taxon>
        <taxon>Pandoraea</taxon>
    </lineage>
</organism>
<name>A0A5E5BYL4_9BURK</name>
<evidence type="ECO:0000256" key="2">
    <source>
        <dbReference type="ARBA" id="ARBA00022801"/>
    </source>
</evidence>
<dbReference type="RefSeq" id="WP_217425992.1">
    <property type="nucleotide sequence ID" value="NZ_CABPST010000016.1"/>
</dbReference>
<evidence type="ECO:0000256" key="1">
    <source>
        <dbReference type="ARBA" id="ARBA00006625"/>
    </source>
</evidence>
<accession>A0A5E5BYL4</accession>
<keyword evidence="5" id="KW-1185">Reference proteome</keyword>
<dbReference type="Pfam" id="PF02275">
    <property type="entry name" value="CBAH"/>
    <property type="match status" value="1"/>
</dbReference>
<dbReference type="GO" id="GO:0016787">
    <property type="term" value="F:hydrolase activity"/>
    <property type="evidence" value="ECO:0007669"/>
    <property type="project" value="UniProtKB-KW"/>
</dbReference>
<dbReference type="InterPro" id="IPR052193">
    <property type="entry name" value="Peptidase_C59"/>
</dbReference>
<feature type="domain" description="Choloylglycine hydrolase/NAAA C-terminal" evidence="3">
    <location>
        <begin position="37"/>
        <end position="354"/>
    </location>
</feature>
<sequence length="378" mass="41042">MRNNEAFIQRWVGKGISTLVGVAVLPVLLVSNVALACTSFILNTSDGGRVYARTMEFAFPMKSDLILIPRGFALNATLPGKEHRAEWHGRYAAIGMNGLGLPSLVDGMNENGLAGGILYFPGFAQYTKQPDANGRQMMAPWDFLTWALTNFASVAEVKAALPKIALVDMKQADMGIVPPVHFTLHDRTGASIVIEPIHGELKVYDNPIGVLTNSPPFEWHMINLRNYLNLTTADAPTKEIGGVKLAPLGQGSGLQGIPGDTTPPARFIRAIGYTISVQRVPSGDPGVRLAEHVANSFDIPKGWVKTTEADAPEYTQWTVFADLKRLRYYIKTYDNPVLRGVGFDGMDLNGTSIVKIPFQTSSAIGSLTDAPVAVTYRQ</sequence>
<dbReference type="Gene3D" id="3.60.60.10">
    <property type="entry name" value="Penicillin V Acylase, Chain A"/>
    <property type="match status" value="1"/>
</dbReference>